<dbReference type="AlphaFoldDB" id="A0A376P2J9"/>
<organism evidence="1 2">
    <name type="scientific">Escherichia coli</name>
    <dbReference type="NCBI Taxonomy" id="562"/>
    <lineage>
        <taxon>Bacteria</taxon>
        <taxon>Pseudomonadati</taxon>
        <taxon>Pseudomonadota</taxon>
        <taxon>Gammaproteobacteria</taxon>
        <taxon>Enterobacterales</taxon>
        <taxon>Enterobacteriaceae</taxon>
        <taxon>Escherichia</taxon>
    </lineage>
</organism>
<protein>
    <submittedName>
        <fullName evidence="1">Uncharacterized protein</fullName>
    </submittedName>
</protein>
<reference evidence="1 2" key="1">
    <citation type="submission" date="2018-06" db="EMBL/GenBank/DDBJ databases">
        <authorList>
            <consortium name="Pathogen Informatics"/>
            <person name="Doyle S."/>
        </authorList>
    </citation>
    <scope>NUCLEOTIDE SEQUENCE [LARGE SCALE GENOMIC DNA]</scope>
    <source>
        <strain evidence="1 2">NCTC11341</strain>
    </source>
</reference>
<sequence length="85" mass="9510">MFCGNFTLTRFDGIITKFDNLAAVEANQVIVVMLLCQFKYGFTAFKIVAGDDTSVVKLVQYAIYRSQTISSPISIRRLYKSSALT</sequence>
<evidence type="ECO:0000313" key="2">
    <source>
        <dbReference type="Proteomes" id="UP000254428"/>
    </source>
</evidence>
<dbReference type="AntiFam" id="ANF00190">
    <property type="entry name" value="Shadow ORF (opposite fur)"/>
</dbReference>
<accession>A0A376P2J9</accession>
<dbReference type="Proteomes" id="UP000254428">
    <property type="component" value="Unassembled WGS sequence"/>
</dbReference>
<dbReference type="EMBL" id="UGBT01000002">
    <property type="protein sequence ID" value="STH72556.1"/>
    <property type="molecule type" value="Genomic_DNA"/>
</dbReference>
<name>A0A376P2J9_ECOLX</name>
<evidence type="ECO:0000313" key="1">
    <source>
        <dbReference type="EMBL" id="STH72556.1"/>
    </source>
</evidence>
<gene>
    <name evidence="1" type="ORF">NCTC11341_04236</name>
</gene>
<proteinExistence type="predicted"/>